<comment type="caution">
    <text evidence="3">The sequence shown here is derived from an EMBL/GenBank/DDBJ whole genome shotgun (WGS) entry which is preliminary data.</text>
</comment>
<evidence type="ECO:0000313" key="3">
    <source>
        <dbReference type="EMBL" id="MEJ6009310.1"/>
    </source>
</evidence>
<feature type="domain" description="Acyl-CoA thioesterase-like C-terminal" evidence="2">
    <location>
        <begin position="140"/>
        <end position="259"/>
    </location>
</feature>
<organism evidence="3 4">
    <name type="scientific">Novosphingobium aquae</name>
    <dbReference type="NCBI Taxonomy" id="3133435"/>
    <lineage>
        <taxon>Bacteria</taxon>
        <taxon>Pseudomonadati</taxon>
        <taxon>Pseudomonadota</taxon>
        <taxon>Alphaproteobacteria</taxon>
        <taxon>Sphingomonadales</taxon>
        <taxon>Sphingomonadaceae</taxon>
        <taxon>Novosphingobium</taxon>
    </lineage>
</organism>
<dbReference type="InterPro" id="IPR049450">
    <property type="entry name" value="ACOT8-like_C"/>
</dbReference>
<evidence type="ECO:0000259" key="1">
    <source>
        <dbReference type="Pfam" id="PF13622"/>
    </source>
</evidence>
<dbReference type="Proteomes" id="UP001379235">
    <property type="component" value="Unassembled WGS sequence"/>
</dbReference>
<dbReference type="RefSeq" id="WP_339965252.1">
    <property type="nucleotide sequence ID" value="NZ_JBBHJY010000001.1"/>
</dbReference>
<evidence type="ECO:0000313" key="4">
    <source>
        <dbReference type="Proteomes" id="UP001379235"/>
    </source>
</evidence>
<accession>A0ABU8S661</accession>
<feature type="domain" description="Acyl-CoA thioesterase-like N-terminal HotDog" evidence="1">
    <location>
        <begin position="22"/>
        <end position="105"/>
    </location>
</feature>
<dbReference type="SUPFAM" id="SSF54637">
    <property type="entry name" value="Thioesterase/thiol ester dehydrase-isomerase"/>
    <property type="match status" value="2"/>
</dbReference>
<dbReference type="InterPro" id="IPR042171">
    <property type="entry name" value="Acyl-CoA_hotdog"/>
</dbReference>
<dbReference type="Pfam" id="PF20789">
    <property type="entry name" value="4HBT_3C"/>
    <property type="match status" value="1"/>
</dbReference>
<protein>
    <submittedName>
        <fullName evidence="3">Thioesterase family protein</fullName>
    </submittedName>
</protein>
<dbReference type="InterPro" id="IPR029069">
    <property type="entry name" value="HotDog_dom_sf"/>
</dbReference>
<dbReference type="Gene3D" id="2.40.160.210">
    <property type="entry name" value="Acyl-CoA thioesterase, double hotdog domain"/>
    <property type="match status" value="1"/>
</dbReference>
<proteinExistence type="predicted"/>
<name>A0ABU8S661_9SPHN</name>
<gene>
    <name evidence="3" type="ORF">WG900_05200</name>
</gene>
<reference evidence="3 4" key="1">
    <citation type="submission" date="2024-03" db="EMBL/GenBank/DDBJ databases">
        <authorList>
            <person name="Jo J.-H."/>
        </authorList>
    </citation>
    <scope>NUCLEOTIDE SEQUENCE [LARGE SCALE GENOMIC DNA]</scope>
    <source>
        <strain evidence="3 4">AS3R-12</strain>
    </source>
</reference>
<dbReference type="EMBL" id="JBBHJY010000001">
    <property type="protein sequence ID" value="MEJ6009310.1"/>
    <property type="molecule type" value="Genomic_DNA"/>
</dbReference>
<dbReference type="InterPro" id="IPR049449">
    <property type="entry name" value="TesB_ACOT8-like_N"/>
</dbReference>
<keyword evidence="4" id="KW-1185">Reference proteome</keyword>
<dbReference type="Pfam" id="PF13622">
    <property type="entry name" value="4HBT_3"/>
    <property type="match status" value="1"/>
</dbReference>
<evidence type="ECO:0000259" key="2">
    <source>
        <dbReference type="Pfam" id="PF20789"/>
    </source>
</evidence>
<sequence>MTFADLLACAEESEDDFNVTVPEGWLQGRTAYGGFSAALALAAAMRMGGEGLPPLRSASVSFVGPASGEAEVRARVLRKGKNATWISAEITCGGACTLNATFVFMGPVNSAVHLNRQVPPAGLLVPEEGREFEPHPHMPVFLRCNFEVRFALPKAEGKSAEICWWVRLKDRAALDPMVEVLLVADALPPGILPLLTPATPVSSMTWIANLLTPAPITRDGWWLLRSSADYSERGCSSQHMGLWNADGEPVVSGMQSVAVFG</sequence>